<dbReference type="EMBL" id="BGZK01000201">
    <property type="protein sequence ID" value="GBP28015.1"/>
    <property type="molecule type" value="Genomic_DNA"/>
</dbReference>
<accession>A0A4C1UNK5</accession>
<evidence type="ECO:0000313" key="2">
    <source>
        <dbReference type="Proteomes" id="UP000299102"/>
    </source>
</evidence>
<dbReference type="AlphaFoldDB" id="A0A4C1UNK5"/>
<reference evidence="1 2" key="1">
    <citation type="journal article" date="2019" name="Commun. Biol.">
        <title>The bagworm genome reveals a unique fibroin gene that provides high tensile strength.</title>
        <authorList>
            <person name="Kono N."/>
            <person name="Nakamura H."/>
            <person name="Ohtoshi R."/>
            <person name="Tomita M."/>
            <person name="Numata K."/>
            <person name="Arakawa K."/>
        </authorList>
    </citation>
    <scope>NUCLEOTIDE SEQUENCE [LARGE SCALE GENOMIC DNA]</scope>
</reference>
<gene>
    <name evidence="1" type="ORF">EVAR_83646_1</name>
</gene>
<comment type="caution">
    <text evidence="1">The sequence shown here is derived from an EMBL/GenBank/DDBJ whole genome shotgun (WGS) entry which is preliminary data.</text>
</comment>
<evidence type="ECO:0000313" key="1">
    <source>
        <dbReference type="EMBL" id="GBP28015.1"/>
    </source>
</evidence>
<proteinExistence type="predicted"/>
<sequence>MFPTLVAKAKVLLKTIPISPNTEWDVQWRRKGRWRDKCYDERSGPPKLPFTGRNAIAEAVIVCGRETESIRDFLSTRMIAKESRIKSDSGIGLEGEAEIESGNKIGIGIDIEIRS</sequence>
<protein>
    <submittedName>
        <fullName evidence="1">Uncharacterized protein</fullName>
    </submittedName>
</protein>
<name>A0A4C1UNK5_EUMVA</name>
<dbReference type="Proteomes" id="UP000299102">
    <property type="component" value="Unassembled WGS sequence"/>
</dbReference>
<keyword evidence="2" id="KW-1185">Reference proteome</keyword>
<organism evidence="1 2">
    <name type="scientific">Eumeta variegata</name>
    <name type="common">Bagworm moth</name>
    <name type="synonym">Eumeta japonica</name>
    <dbReference type="NCBI Taxonomy" id="151549"/>
    <lineage>
        <taxon>Eukaryota</taxon>
        <taxon>Metazoa</taxon>
        <taxon>Ecdysozoa</taxon>
        <taxon>Arthropoda</taxon>
        <taxon>Hexapoda</taxon>
        <taxon>Insecta</taxon>
        <taxon>Pterygota</taxon>
        <taxon>Neoptera</taxon>
        <taxon>Endopterygota</taxon>
        <taxon>Lepidoptera</taxon>
        <taxon>Glossata</taxon>
        <taxon>Ditrysia</taxon>
        <taxon>Tineoidea</taxon>
        <taxon>Psychidae</taxon>
        <taxon>Oiketicinae</taxon>
        <taxon>Eumeta</taxon>
    </lineage>
</organism>